<evidence type="ECO:0000256" key="4">
    <source>
        <dbReference type="ARBA" id="ARBA00022692"/>
    </source>
</evidence>
<dbReference type="Gene3D" id="1.20.1510.10">
    <property type="entry name" value="Cation efflux protein transmembrane domain"/>
    <property type="match status" value="1"/>
</dbReference>
<feature type="domain" description="Cation efflux protein transmembrane" evidence="8">
    <location>
        <begin position="33"/>
        <end position="224"/>
    </location>
</feature>
<feature type="transmembrane region" description="Helical" evidence="7">
    <location>
        <begin position="198"/>
        <end position="216"/>
    </location>
</feature>
<comment type="caution">
    <text evidence="10">The sequence shown here is derived from an EMBL/GenBank/DDBJ whole genome shotgun (WGS) entry which is preliminary data.</text>
</comment>
<dbReference type="Proteomes" id="UP000824145">
    <property type="component" value="Unassembled WGS sequence"/>
</dbReference>
<evidence type="ECO:0000313" key="11">
    <source>
        <dbReference type="Proteomes" id="UP000824145"/>
    </source>
</evidence>
<evidence type="ECO:0000313" key="10">
    <source>
        <dbReference type="EMBL" id="HIU62378.1"/>
    </source>
</evidence>
<evidence type="ECO:0000259" key="8">
    <source>
        <dbReference type="Pfam" id="PF01545"/>
    </source>
</evidence>
<keyword evidence="6 7" id="KW-0472">Membrane</keyword>
<dbReference type="GO" id="GO:0008324">
    <property type="term" value="F:monoatomic cation transmembrane transporter activity"/>
    <property type="evidence" value="ECO:0007669"/>
    <property type="project" value="InterPro"/>
</dbReference>
<gene>
    <name evidence="10" type="ORF">IAB07_01230</name>
</gene>
<evidence type="ECO:0000256" key="5">
    <source>
        <dbReference type="ARBA" id="ARBA00022989"/>
    </source>
</evidence>
<dbReference type="InterPro" id="IPR002524">
    <property type="entry name" value="Cation_efflux"/>
</dbReference>
<evidence type="ECO:0000256" key="6">
    <source>
        <dbReference type="ARBA" id="ARBA00023136"/>
    </source>
</evidence>
<evidence type="ECO:0000256" key="3">
    <source>
        <dbReference type="ARBA" id="ARBA00022448"/>
    </source>
</evidence>
<dbReference type="InterPro" id="IPR036837">
    <property type="entry name" value="Cation_efflux_CTD_sf"/>
</dbReference>
<feature type="transmembrane region" description="Helical" evidence="7">
    <location>
        <begin position="173"/>
        <end position="192"/>
    </location>
</feature>
<dbReference type="EMBL" id="DVNJ01000003">
    <property type="protein sequence ID" value="HIU62378.1"/>
    <property type="molecule type" value="Genomic_DNA"/>
</dbReference>
<evidence type="ECO:0000256" key="2">
    <source>
        <dbReference type="ARBA" id="ARBA00008114"/>
    </source>
</evidence>
<sequence length="390" mass="42407">MTALLIKLFVKDSKNVGSERVRRAYGNLSGATGIFLNVLLAAAKIAAGAVSGAISVLADGLNNLSDCGSSAVSLVGFRMAGKPADKKHPFGHQRAEYLAALIVAMIVLVLAVELLVESVSRIITPTGEDVWSVLNVTVLSVSIGVKLWLFVFNRIIAKRIDSEAVRAASLDSLTDCLATSAVLIAVIVARYTDVNLDGYMGIVVALFIGFAGAGIFKETLGKLLGEAPDPDIIKKIRERIFTHEGVHGIHDLMVHSYGHSKYYASVHVEVDANMPMMEGHDLADRIERDFACNTDIVLVVHLDPVVLDNPKCNACRKLTEEIVAGIDPSFGVHDFRMVDGVTHTNLIFEVAIPFDSKLDPEEVKERVTRLLREHDRTLFAIPTVERNLTE</sequence>
<accession>A0A9D1SJX2</accession>
<reference evidence="10" key="2">
    <citation type="journal article" date="2021" name="PeerJ">
        <title>Extensive microbial diversity within the chicken gut microbiome revealed by metagenomics and culture.</title>
        <authorList>
            <person name="Gilroy R."/>
            <person name="Ravi A."/>
            <person name="Getino M."/>
            <person name="Pursley I."/>
            <person name="Horton D.L."/>
            <person name="Alikhan N.F."/>
            <person name="Baker D."/>
            <person name="Gharbi K."/>
            <person name="Hall N."/>
            <person name="Watson M."/>
            <person name="Adriaenssens E.M."/>
            <person name="Foster-Nyarko E."/>
            <person name="Jarju S."/>
            <person name="Secka A."/>
            <person name="Antonio M."/>
            <person name="Oren A."/>
            <person name="Chaudhuri R.R."/>
            <person name="La Ragione R."/>
            <person name="Hildebrand F."/>
            <person name="Pallen M.J."/>
        </authorList>
    </citation>
    <scope>NUCLEOTIDE SEQUENCE</scope>
    <source>
        <strain evidence="10">9366</strain>
    </source>
</reference>
<keyword evidence="5 7" id="KW-1133">Transmembrane helix</keyword>
<feature type="domain" description="Cation efflux protein cytoplasmic" evidence="9">
    <location>
        <begin position="228"/>
        <end position="304"/>
    </location>
</feature>
<organism evidence="10 11">
    <name type="scientific">Candidatus Caccalectryoclostridium excrementigallinarum</name>
    <dbReference type="NCBI Taxonomy" id="2840710"/>
    <lineage>
        <taxon>Bacteria</taxon>
        <taxon>Bacillati</taxon>
        <taxon>Bacillota</taxon>
        <taxon>Clostridia</taxon>
        <taxon>Christensenellales</taxon>
        <taxon>Christensenellaceae</taxon>
        <taxon>Christensenellaceae incertae sedis</taxon>
        <taxon>Candidatus Caccalectryoclostridium</taxon>
    </lineage>
</organism>
<evidence type="ECO:0000259" key="9">
    <source>
        <dbReference type="Pfam" id="PF16916"/>
    </source>
</evidence>
<dbReference type="InterPro" id="IPR027470">
    <property type="entry name" value="Cation_efflux_CTD"/>
</dbReference>
<comment type="subcellular location">
    <subcellularLocation>
        <location evidence="1">Membrane</location>
        <topology evidence="1">Multi-pass membrane protein</topology>
    </subcellularLocation>
</comment>
<dbReference type="NCBIfam" id="TIGR01297">
    <property type="entry name" value="CDF"/>
    <property type="match status" value="1"/>
</dbReference>
<reference evidence="10" key="1">
    <citation type="submission" date="2020-10" db="EMBL/GenBank/DDBJ databases">
        <authorList>
            <person name="Gilroy R."/>
        </authorList>
    </citation>
    <scope>NUCLEOTIDE SEQUENCE</scope>
    <source>
        <strain evidence="10">9366</strain>
    </source>
</reference>
<dbReference type="InterPro" id="IPR027469">
    <property type="entry name" value="Cation_efflux_TMD_sf"/>
</dbReference>
<dbReference type="InterPro" id="IPR058533">
    <property type="entry name" value="Cation_efflux_TM"/>
</dbReference>
<feature type="transmembrane region" description="Helical" evidence="7">
    <location>
        <begin position="97"/>
        <end position="116"/>
    </location>
</feature>
<protein>
    <submittedName>
        <fullName evidence="10">Cation transporter</fullName>
    </submittedName>
</protein>
<proteinExistence type="inferred from homology"/>
<dbReference type="SUPFAM" id="SSF160240">
    <property type="entry name" value="Cation efflux protein cytoplasmic domain-like"/>
    <property type="match status" value="1"/>
</dbReference>
<dbReference type="Gene3D" id="3.30.70.1350">
    <property type="entry name" value="Cation efflux protein, cytoplasmic domain"/>
    <property type="match status" value="1"/>
</dbReference>
<dbReference type="GO" id="GO:0016020">
    <property type="term" value="C:membrane"/>
    <property type="evidence" value="ECO:0007669"/>
    <property type="project" value="UniProtKB-SubCell"/>
</dbReference>
<dbReference type="Pfam" id="PF16916">
    <property type="entry name" value="ZT_dimer"/>
    <property type="match status" value="1"/>
</dbReference>
<evidence type="ECO:0000256" key="7">
    <source>
        <dbReference type="SAM" id="Phobius"/>
    </source>
</evidence>
<dbReference type="SUPFAM" id="SSF161111">
    <property type="entry name" value="Cation efflux protein transmembrane domain-like"/>
    <property type="match status" value="1"/>
</dbReference>
<dbReference type="InterPro" id="IPR050291">
    <property type="entry name" value="CDF_Transporter"/>
</dbReference>
<comment type="similarity">
    <text evidence="2">Belongs to the cation diffusion facilitator (CDF) transporter (TC 2.A.4) family.</text>
</comment>
<keyword evidence="4 7" id="KW-0812">Transmembrane</keyword>
<keyword evidence="3" id="KW-0813">Transport</keyword>
<feature type="transmembrane region" description="Helical" evidence="7">
    <location>
        <begin position="131"/>
        <end position="152"/>
    </location>
</feature>
<dbReference type="PANTHER" id="PTHR43840:SF50">
    <property type="entry name" value="MANGANESE EFFLUX SYSTEM PROTEIN MNES"/>
    <property type="match status" value="1"/>
</dbReference>
<name>A0A9D1SJX2_9FIRM</name>
<dbReference type="PANTHER" id="PTHR43840">
    <property type="entry name" value="MITOCHONDRIAL METAL TRANSPORTER 1-RELATED"/>
    <property type="match status" value="1"/>
</dbReference>
<dbReference type="AlphaFoldDB" id="A0A9D1SJX2"/>
<dbReference type="Pfam" id="PF01545">
    <property type="entry name" value="Cation_efflux"/>
    <property type="match status" value="1"/>
</dbReference>
<evidence type="ECO:0000256" key="1">
    <source>
        <dbReference type="ARBA" id="ARBA00004141"/>
    </source>
</evidence>